<comment type="caution">
    <text evidence="2">The sequence shown here is derived from an EMBL/GenBank/DDBJ whole genome shotgun (WGS) entry which is preliminary data.</text>
</comment>
<dbReference type="Gene3D" id="3.10.450.50">
    <property type="match status" value="1"/>
</dbReference>
<evidence type="ECO:0000313" key="3">
    <source>
        <dbReference type="Proteomes" id="UP000472676"/>
    </source>
</evidence>
<proteinExistence type="predicted"/>
<dbReference type="EMBL" id="JAAMOW010000004">
    <property type="protein sequence ID" value="NGY05136.1"/>
    <property type="molecule type" value="Genomic_DNA"/>
</dbReference>
<evidence type="ECO:0000259" key="1">
    <source>
        <dbReference type="Pfam" id="PF17775"/>
    </source>
</evidence>
<reference evidence="2 3" key="1">
    <citation type="journal article" date="2014" name="Int. J. Syst. Evol. Microbiol.">
        <title>Solimonas terrae sp. nov., isolated from soil.</title>
        <authorList>
            <person name="Kim S.J."/>
            <person name="Moon J.Y."/>
            <person name="Weon H.Y."/>
            <person name="Ahn J.H."/>
            <person name="Chen W.M."/>
            <person name="Kwon S.W."/>
        </authorList>
    </citation>
    <scope>NUCLEOTIDE SEQUENCE [LARGE SCALE GENOMIC DNA]</scope>
    <source>
        <strain evidence="2 3">KIS83-12</strain>
    </source>
</reference>
<organism evidence="2 3">
    <name type="scientific">Solimonas terrae</name>
    <dbReference type="NCBI Taxonomy" id="1396819"/>
    <lineage>
        <taxon>Bacteria</taxon>
        <taxon>Pseudomonadati</taxon>
        <taxon>Pseudomonadota</taxon>
        <taxon>Gammaproteobacteria</taxon>
        <taxon>Nevskiales</taxon>
        <taxon>Nevskiaceae</taxon>
        <taxon>Solimonas</taxon>
    </lineage>
</organism>
<name>A0A6M2BRB9_9GAMM</name>
<accession>A0A6M2BRB9</accession>
<dbReference type="Proteomes" id="UP000472676">
    <property type="component" value="Unassembled WGS sequence"/>
</dbReference>
<dbReference type="InterPro" id="IPR032710">
    <property type="entry name" value="NTF2-like_dom_sf"/>
</dbReference>
<protein>
    <submittedName>
        <fullName evidence="2">Zinc chelation protein SecC</fullName>
    </submittedName>
</protein>
<feature type="domain" description="YchJ-like middle NTF2-like" evidence="1">
    <location>
        <begin position="1"/>
        <end position="93"/>
    </location>
</feature>
<dbReference type="InterPro" id="IPR048469">
    <property type="entry name" value="YchJ-like_M"/>
</dbReference>
<sequence length="99" mass="11324">MRSRYSAYALCLVPYLLDSWHRSTRPALGLDDLDPATRWLGLRIVDHAIDAGDPEAATVEFIARFRVGGGSARRLHERSRFRRVDGRWQYLDGEILKPA</sequence>
<dbReference type="Pfam" id="PF17775">
    <property type="entry name" value="YchJ_M-like"/>
    <property type="match status" value="1"/>
</dbReference>
<gene>
    <name evidence="2" type="ORF">G7Y85_10180</name>
</gene>
<evidence type="ECO:0000313" key="2">
    <source>
        <dbReference type="EMBL" id="NGY05136.1"/>
    </source>
</evidence>
<keyword evidence="3" id="KW-1185">Reference proteome</keyword>
<dbReference type="SUPFAM" id="SSF54427">
    <property type="entry name" value="NTF2-like"/>
    <property type="match status" value="1"/>
</dbReference>
<dbReference type="AlphaFoldDB" id="A0A6M2BRB9"/>